<dbReference type="PANTHER" id="PTHR33365">
    <property type="entry name" value="YALI0B05434P"/>
    <property type="match status" value="1"/>
</dbReference>
<evidence type="ECO:0000313" key="3">
    <source>
        <dbReference type="Proteomes" id="UP000578531"/>
    </source>
</evidence>
<dbReference type="OrthoDB" id="3687641at2759"/>
<comment type="caution">
    <text evidence="2">The sequence shown here is derived from an EMBL/GenBank/DDBJ whole genome shotgun (WGS) entry which is preliminary data.</text>
</comment>
<evidence type="ECO:0008006" key="4">
    <source>
        <dbReference type="Google" id="ProtNLM"/>
    </source>
</evidence>
<dbReference type="Pfam" id="PF11807">
    <property type="entry name" value="UstYa"/>
    <property type="match status" value="1"/>
</dbReference>
<dbReference type="GeneID" id="59284455"/>
<organism evidence="2 3">
    <name type="scientific">Letharia columbiana</name>
    <dbReference type="NCBI Taxonomy" id="112416"/>
    <lineage>
        <taxon>Eukaryota</taxon>
        <taxon>Fungi</taxon>
        <taxon>Dikarya</taxon>
        <taxon>Ascomycota</taxon>
        <taxon>Pezizomycotina</taxon>
        <taxon>Lecanoromycetes</taxon>
        <taxon>OSLEUM clade</taxon>
        <taxon>Lecanoromycetidae</taxon>
        <taxon>Lecanorales</taxon>
        <taxon>Lecanorineae</taxon>
        <taxon>Parmeliaceae</taxon>
        <taxon>Letharia</taxon>
    </lineage>
</organism>
<comment type="similarity">
    <text evidence="1">Belongs to the ustYa family.</text>
</comment>
<dbReference type="InterPro" id="IPR021765">
    <property type="entry name" value="UstYa-like"/>
</dbReference>
<sequence>MDYRLTEPISAYPNGYHADPFFGDPSPELDQGWNDRLRCKKASNPQGTDADGLEDATIRLSPEEFSHYNQSGILLGDGSGYLATPTAYHDLHCIRFLHKTVYPEHYFPNDSEKKQLGRNAHARHCLHNLYHSLTCNADMTIRVMRWHPNLHLPSPVDHEHECMNWDSIDEWAKERYVDTATPGLLVHPTKGKVFPGGKYVDHDEE</sequence>
<dbReference type="PANTHER" id="PTHR33365:SF7">
    <property type="entry name" value="TAT PATHWAY SIGNAL SEQUENCE"/>
    <property type="match status" value="1"/>
</dbReference>
<dbReference type="RefSeq" id="XP_037168208.1">
    <property type="nucleotide sequence ID" value="XM_037304715.1"/>
</dbReference>
<accession>A0A8H6G1Q0</accession>
<protein>
    <recommendedName>
        <fullName evidence="4">Tat pathway signal sequence</fullName>
    </recommendedName>
</protein>
<reference evidence="2 3" key="1">
    <citation type="journal article" date="2020" name="Genomics">
        <title>Complete, high-quality genomes from long-read metagenomic sequencing of two wolf lichen thalli reveals enigmatic genome architecture.</title>
        <authorList>
            <person name="McKenzie S.K."/>
            <person name="Walston R.F."/>
            <person name="Allen J.L."/>
        </authorList>
    </citation>
    <scope>NUCLEOTIDE SEQUENCE [LARGE SCALE GENOMIC DNA]</scope>
    <source>
        <strain evidence="2">WasteWater2</strain>
    </source>
</reference>
<evidence type="ECO:0000256" key="1">
    <source>
        <dbReference type="ARBA" id="ARBA00035112"/>
    </source>
</evidence>
<name>A0A8H6G1Q0_9LECA</name>
<dbReference type="AlphaFoldDB" id="A0A8H6G1Q0"/>
<evidence type="ECO:0000313" key="2">
    <source>
        <dbReference type="EMBL" id="KAF6238912.1"/>
    </source>
</evidence>
<dbReference type="EMBL" id="JACCJC010000007">
    <property type="protein sequence ID" value="KAF6238912.1"/>
    <property type="molecule type" value="Genomic_DNA"/>
</dbReference>
<gene>
    <name evidence="2" type="ORF">HO173_002784</name>
</gene>
<dbReference type="GO" id="GO:0043386">
    <property type="term" value="P:mycotoxin biosynthetic process"/>
    <property type="evidence" value="ECO:0007669"/>
    <property type="project" value="InterPro"/>
</dbReference>
<proteinExistence type="inferred from homology"/>
<dbReference type="Proteomes" id="UP000578531">
    <property type="component" value="Unassembled WGS sequence"/>
</dbReference>
<keyword evidence="3" id="KW-1185">Reference proteome</keyword>